<dbReference type="Proteomes" id="UP000593601">
    <property type="component" value="Chromosome"/>
</dbReference>
<dbReference type="GO" id="GO:0016491">
    <property type="term" value="F:oxidoreductase activity"/>
    <property type="evidence" value="ECO:0007669"/>
    <property type="project" value="InterPro"/>
</dbReference>
<dbReference type="KEGG" id="bliq:INP51_06155"/>
<dbReference type="Gene3D" id="3.40.50.1980">
    <property type="entry name" value="Nitrogenase molybdenum iron protein domain"/>
    <property type="match status" value="3"/>
</dbReference>
<gene>
    <name evidence="2" type="ORF">INP51_06155</name>
</gene>
<name>A0A7M2RKK3_9FIRM</name>
<dbReference type="InterPro" id="IPR000510">
    <property type="entry name" value="Nase/OxRdtase_comp1"/>
</dbReference>
<dbReference type="InterPro" id="IPR049939">
    <property type="entry name" value="NifE-like"/>
</dbReference>
<accession>A0A7M2RKK3</accession>
<dbReference type="RefSeq" id="WP_193736843.1">
    <property type="nucleotide sequence ID" value="NZ_CP063304.1"/>
</dbReference>
<evidence type="ECO:0000313" key="2">
    <source>
        <dbReference type="EMBL" id="QOV20524.1"/>
    </source>
</evidence>
<dbReference type="CDD" id="cd00316">
    <property type="entry name" value="Oxidoreductase_nitrogenase"/>
    <property type="match status" value="1"/>
</dbReference>
<reference evidence="2 3" key="1">
    <citation type="submission" date="2020-10" db="EMBL/GenBank/DDBJ databases">
        <title>Blautia liquoris sp.nov., isolated from the mud in a fermentation cellar used for the production of Chinese strong-flavoured liquor.</title>
        <authorList>
            <person name="Lu L."/>
        </authorList>
    </citation>
    <scope>NUCLEOTIDE SEQUENCE [LARGE SCALE GENOMIC DNA]</scope>
    <source>
        <strain evidence="2 3">LZLJ-3</strain>
    </source>
</reference>
<proteinExistence type="predicted"/>
<dbReference type="EMBL" id="CP063304">
    <property type="protein sequence ID" value="QOV20524.1"/>
    <property type="molecule type" value="Genomic_DNA"/>
</dbReference>
<keyword evidence="3" id="KW-1185">Reference proteome</keyword>
<dbReference type="AlphaFoldDB" id="A0A7M2RKK3"/>
<organism evidence="2 3">
    <name type="scientific">Blautia liquoris</name>
    <dbReference type="NCBI Taxonomy" id="2779518"/>
    <lineage>
        <taxon>Bacteria</taxon>
        <taxon>Bacillati</taxon>
        <taxon>Bacillota</taxon>
        <taxon>Clostridia</taxon>
        <taxon>Lachnospirales</taxon>
        <taxon>Lachnospiraceae</taxon>
        <taxon>Blautia</taxon>
    </lineage>
</organism>
<evidence type="ECO:0000259" key="1">
    <source>
        <dbReference type="Pfam" id="PF00148"/>
    </source>
</evidence>
<feature type="domain" description="Nitrogenase/oxidoreductase component 1" evidence="1">
    <location>
        <begin position="7"/>
        <end position="382"/>
    </location>
</feature>
<protein>
    <submittedName>
        <fullName evidence="2">Nitrogenase component 1</fullName>
    </submittedName>
</protein>
<dbReference type="SUPFAM" id="SSF53807">
    <property type="entry name" value="Helical backbone' metal receptor"/>
    <property type="match status" value="1"/>
</dbReference>
<dbReference type="PANTHER" id="PTHR42956:SF1">
    <property type="entry name" value="NITROGENASE IRON-MOLYBDENUM COFACTOR BIOSYNTHESIS PROTEIN NIFE"/>
    <property type="match status" value="1"/>
</dbReference>
<dbReference type="Pfam" id="PF00148">
    <property type="entry name" value="Oxidored_nitro"/>
    <property type="match status" value="1"/>
</dbReference>
<evidence type="ECO:0000313" key="3">
    <source>
        <dbReference type="Proteomes" id="UP000593601"/>
    </source>
</evidence>
<dbReference type="PANTHER" id="PTHR42956">
    <property type="entry name" value="NITROGENASE IRON-MOLYBDENUM COFACTOR BIOSYNTHESIS PROTEIN NIFE"/>
    <property type="match status" value="1"/>
</dbReference>
<sequence length="401" mass="44993">MKCADSCRLFGAYQAVSGIDGNVVLLHSVEGCNFGTMSLHLAGNMQNMRQAGTIMGDQDIIFGGEETLRESVDRVLKLYHPDVITVITGCAPEIIGDDVRTVTSQYDSILPVVYINGAGFKGHFETGYEDALITIAKRLTVDSKKTSIPVINILGMNYDDFKIDADIKEFKRILGNKVKLNCVTARCNLEEFMHMSRAGLNIVFSRGRKLAEFLKNAYGTEFIEMDYPYGITGSCHFLDSVGKFFDIDFSEEKERLKRELEERLKKCYSYLKAFYGLPVSVFGESGRASGMRRFLEEELGMDVVSLGISSDEFNMDDFITQACKSDAALIFGSSFEADIADQMEIPLIRYLYPVFDWISISDSPYIGGKGVIYIIEDILHTVINCRKNKGGLYFEKNMCLR</sequence>